<sequence>MNILQVLQDFVDNLGVAVVEDNLEGQGLEVENLVFVVVVVEGDNCRILVEDILVAFVVVDILEKDILVAFVAVVGEGNLEGLVGDTLVVHILVAVVDILLGGHILEEVVVVVEDNSGDLVVDNFVALVLVDRQNQEDLACHHREDLVVVVDHHHLQVHVHLQIVQDYQASFAVLMPQQNNVQAMAKLVESTVIKK</sequence>
<dbReference type="WBParaSite" id="PSU_v2.g6777.t1">
    <property type="protein sequence ID" value="PSU_v2.g6777.t1"/>
    <property type="gene ID" value="PSU_v2.g6777"/>
</dbReference>
<accession>A0A914Z4F7</accession>
<proteinExistence type="predicted"/>
<keyword evidence="1" id="KW-1185">Reference proteome</keyword>
<name>A0A914Z4F7_9BILA</name>
<evidence type="ECO:0000313" key="1">
    <source>
        <dbReference type="Proteomes" id="UP000887577"/>
    </source>
</evidence>
<organism evidence="1 2">
    <name type="scientific">Panagrolaimus superbus</name>
    <dbReference type="NCBI Taxonomy" id="310955"/>
    <lineage>
        <taxon>Eukaryota</taxon>
        <taxon>Metazoa</taxon>
        <taxon>Ecdysozoa</taxon>
        <taxon>Nematoda</taxon>
        <taxon>Chromadorea</taxon>
        <taxon>Rhabditida</taxon>
        <taxon>Tylenchina</taxon>
        <taxon>Panagrolaimomorpha</taxon>
        <taxon>Panagrolaimoidea</taxon>
        <taxon>Panagrolaimidae</taxon>
        <taxon>Panagrolaimus</taxon>
    </lineage>
</organism>
<protein>
    <submittedName>
        <fullName evidence="2">Uncharacterized protein</fullName>
    </submittedName>
</protein>
<evidence type="ECO:0000313" key="2">
    <source>
        <dbReference type="WBParaSite" id="PSU_v2.g6777.t1"/>
    </source>
</evidence>
<dbReference type="Proteomes" id="UP000887577">
    <property type="component" value="Unplaced"/>
</dbReference>
<reference evidence="2" key="1">
    <citation type="submission" date="2022-11" db="UniProtKB">
        <authorList>
            <consortium name="WormBaseParasite"/>
        </authorList>
    </citation>
    <scope>IDENTIFICATION</scope>
</reference>
<dbReference type="AlphaFoldDB" id="A0A914Z4F7"/>